<dbReference type="PIRSF" id="PIRSF006336">
    <property type="entry name" value="B-gal"/>
    <property type="match status" value="1"/>
</dbReference>
<dbReference type="InterPro" id="IPR048913">
    <property type="entry name" value="BetaGal_gal-bd"/>
</dbReference>
<keyword evidence="4" id="KW-0325">Glycoprotein</keyword>
<dbReference type="Pfam" id="PF21317">
    <property type="entry name" value="BetaGal_ABD_1"/>
    <property type="match status" value="1"/>
</dbReference>
<dbReference type="GO" id="GO:0004565">
    <property type="term" value="F:beta-galactosidase activity"/>
    <property type="evidence" value="ECO:0007669"/>
    <property type="project" value="UniProtKB-EC"/>
</dbReference>
<evidence type="ECO:0000256" key="5">
    <source>
        <dbReference type="ARBA" id="ARBA00023295"/>
    </source>
</evidence>
<evidence type="ECO:0000256" key="1">
    <source>
        <dbReference type="ARBA" id="ARBA00009809"/>
    </source>
</evidence>
<dbReference type="SUPFAM" id="SSF51445">
    <property type="entry name" value="(Trans)glycosidases"/>
    <property type="match status" value="1"/>
</dbReference>
<gene>
    <name evidence="13" type="ORF">V1264_014580</name>
</gene>
<reference evidence="13 14" key="1">
    <citation type="submission" date="2024-02" db="EMBL/GenBank/DDBJ databases">
        <title>Chromosome-scale genome assembly of the rough periwinkle Littorina saxatilis.</title>
        <authorList>
            <person name="De Jode A."/>
            <person name="Faria R."/>
            <person name="Formenti G."/>
            <person name="Sims Y."/>
            <person name="Smith T.P."/>
            <person name="Tracey A."/>
            <person name="Wood J.M.D."/>
            <person name="Zagrodzka Z.B."/>
            <person name="Johannesson K."/>
            <person name="Butlin R.K."/>
            <person name="Leder E.H."/>
        </authorList>
    </citation>
    <scope>NUCLEOTIDE SEQUENCE [LARGE SCALE GENOMIC DNA]</scope>
    <source>
        <strain evidence="13">Snail1</strain>
        <tissue evidence="13">Muscle</tissue>
    </source>
</reference>
<dbReference type="GO" id="GO:0005975">
    <property type="term" value="P:carbohydrate metabolic process"/>
    <property type="evidence" value="ECO:0007669"/>
    <property type="project" value="InterPro"/>
</dbReference>
<evidence type="ECO:0000256" key="2">
    <source>
        <dbReference type="ARBA" id="ARBA00022729"/>
    </source>
</evidence>
<dbReference type="Gene3D" id="3.20.20.80">
    <property type="entry name" value="Glycosidases"/>
    <property type="match status" value="1"/>
</dbReference>
<dbReference type="PROSITE" id="PS01182">
    <property type="entry name" value="GLYCOSYL_HYDROL_F35"/>
    <property type="match status" value="1"/>
</dbReference>
<dbReference type="Pfam" id="PF01301">
    <property type="entry name" value="Glyco_hydro_35"/>
    <property type="match status" value="1"/>
</dbReference>
<comment type="caution">
    <text evidence="13">The sequence shown here is derived from an EMBL/GenBank/DDBJ whole genome shotgun (WGS) entry which is preliminary data.</text>
</comment>
<feature type="signal peptide" evidence="9">
    <location>
        <begin position="1"/>
        <end position="31"/>
    </location>
</feature>
<evidence type="ECO:0000259" key="10">
    <source>
        <dbReference type="Pfam" id="PF01301"/>
    </source>
</evidence>
<dbReference type="InterPro" id="IPR026283">
    <property type="entry name" value="B-gal_1-like"/>
</dbReference>
<dbReference type="EMBL" id="JBAMIC010000003">
    <property type="protein sequence ID" value="KAK7110757.1"/>
    <property type="molecule type" value="Genomic_DNA"/>
</dbReference>
<evidence type="ECO:0000256" key="7">
    <source>
        <dbReference type="RuleBase" id="RU000675"/>
    </source>
</evidence>
<dbReference type="FunFam" id="2.60.120.260:FF:000021">
    <property type="entry name" value="Beta-galactosidase"/>
    <property type="match status" value="1"/>
</dbReference>
<evidence type="ECO:0000313" key="14">
    <source>
        <dbReference type="Proteomes" id="UP001374579"/>
    </source>
</evidence>
<dbReference type="InterPro" id="IPR031330">
    <property type="entry name" value="Gly_Hdrlase_35_cat"/>
</dbReference>
<comment type="similarity">
    <text evidence="1 8">Belongs to the glycosyl hydrolase 35 family.</text>
</comment>
<dbReference type="InterPro" id="IPR017853">
    <property type="entry name" value="GH"/>
</dbReference>
<dbReference type="Proteomes" id="UP001374579">
    <property type="component" value="Unassembled WGS sequence"/>
</dbReference>
<dbReference type="PRINTS" id="PR00742">
    <property type="entry name" value="GLHYDRLASE35"/>
</dbReference>
<feature type="domain" description="Beta-galactosidase 1-like first all-beta" evidence="11">
    <location>
        <begin position="407"/>
        <end position="516"/>
    </location>
</feature>
<feature type="domain" description="Beta-galactosidase galactose-binding" evidence="12">
    <location>
        <begin position="549"/>
        <end position="605"/>
    </location>
</feature>
<comment type="catalytic activity">
    <reaction evidence="7">
        <text>Hydrolysis of terminal non-reducing beta-D-galactose residues in beta-D-galactosides.</text>
        <dbReference type="EC" id="3.2.1.23"/>
    </reaction>
</comment>
<dbReference type="Gene3D" id="2.60.120.260">
    <property type="entry name" value="Galactose-binding domain-like"/>
    <property type="match status" value="2"/>
</dbReference>
<dbReference type="InterPro" id="IPR001944">
    <property type="entry name" value="Glycoside_Hdrlase_35"/>
</dbReference>
<keyword evidence="14" id="KW-1185">Reference proteome</keyword>
<evidence type="ECO:0000256" key="3">
    <source>
        <dbReference type="ARBA" id="ARBA00022801"/>
    </source>
</evidence>
<feature type="active site" description="Nucleophile" evidence="6">
    <location>
        <position position="271"/>
    </location>
</feature>
<dbReference type="PANTHER" id="PTHR23421">
    <property type="entry name" value="BETA-GALACTOSIDASE RELATED"/>
    <property type="match status" value="1"/>
</dbReference>
<protein>
    <recommendedName>
        <fullName evidence="7">Beta-galactosidase</fullName>
        <ecNumber evidence="7">3.2.1.23</ecNumber>
    </recommendedName>
</protein>
<proteinExistence type="inferred from homology"/>
<evidence type="ECO:0000259" key="11">
    <source>
        <dbReference type="Pfam" id="PF21317"/>
    </source>
</evidence>
<name>A0AAN9BSC3_9CAEN</name>
<evidence type="ECO:0000256" key="9">
    <source>
        <dbReference type="SAM" id="SignalP"/>
    </source>
</evidence>
<evidence type="ECO:0000259" key="12">
    <source>
        <dbReference type="Pfam" id="PF21467"/>
    </source>
</evidence>
<feature type="active site" description="Proton donor" evidence="6">
    <location>
        <position position="191"/>
    </location>
</feature>
<dbReference type="InterPro" id="IPR048912">
    <property type="entry name" value="BetaGal1-like_ABD1"/>
</dbReference>
<dbReference type="InterPro" id="IPR019801">
    <property type="entry name" value="Glyco_hydro_35_CS"/>
</dbReference>
<dbReference type="FunFam" id="3.20.20.80:FF:000017">
    <property type="entry name" value="Beta-galactosidase"/>
    <property type="match status" value="1"/>
</dbReference>
<dbReference type="EC" id="3.2.1.23" evidence="7"/>
<accession>A0AAN9BSC3</accession>
<dbReference type="AlphaFoldDB" id="A0AAN9BSC3"/>
<sequence>MIVCFKMAAWFEMRFSFLLVHFLVLVGLTCAGNFSIDYDNNTFLKDGKPFRYVSGSIHYSRVHPFYWKDRLNKMRIGGLNAVQIYVPWNVHELSPGKFTFSGASDLPQFLTLAKESDLVVLVRLGPYICGEWEFGGFPAWLLTENKDMILRTSDPSYISFVDKWYTALLTTLKPYLYDNGGPVVMVQIENEYGSYFACDSDYLKFLYHKVRRVLGDSVIIYTTDGDGDGYLKCGTIQGAYATVDFGPTQSPLGNFKSQRDFEPKGPLVNSEFYTGWLDHWGQPHSHYDWVNVAKSLDLILELGANINMYMYEGGTNFGYMNGANDPPYMPVPTSYDYDAPLNESGDITVKYYAFRDIISKYYSLPSDPITPNTPKGKYGPQQMIFMSTVQDALSILCPEGPTMSTYPLSMEEVKHYYGFILYRHKLKSAVTNSSLVTDGVRDRGYVMVDQLPQGMLYREDTTEVKVTGSAGQYLDIFVENTARVGFSTAMNFMRKGLIYNVTLGGEMVTGWEIYPIHLENMQHVKASRSSPKLSSSGNLATPSIYGGKVNFGATKDPPMDTFLDMRPWAKGQAFVNDFNLGRYWPQEGPQVTLYVPAPVFSTTGTNQLFVLELEYSPCSRTNDTVCTVNLTDIPYIDAKPAGRNIEAESRGAWRKHNVH</sequence>
<keyword evidence="2 9" id="KW-0732">Signal</keyword>
<keyword evidence="5 7" id="KW-0326">Glycosidase</keyword>
<evidence type="ECO:0000256" key="6">
    <source>
        <dbReference type="PIRSR" id="PIRSR006336-1"/>
    </source>
</evidence>
<feature type="chain" id="PRO_5042965523" description="Beta-galactosidase" evidence="9">
    <location>
        <begin position="32"/>
        <end position="659"/>
    </location>
</feature>
<evidence type="ECO:0000256" key="8">
    <source>
        <dbReference type="RuleBase" id="RU003679"/>
    </source>
</evidence>
<evidence type="ECO:0000313" key="13">
    <source>
        <dbReference type="EMBL" id="KAK7110757.1"/>
    </source>
</evidence>
<dbReference type="InterPro" id="IPR008979">
    <property type="entry name" value="Galactose-bd-like_sf"/>
</dbReference>
<keyword evidence="3 7" id="KW-0378">Hydrolase</keyword>
<dbReference type="SUPFAM" id="SSF49785">
    <property type="entry name" value="Galactose-binding domain-like"/>
    <property type="match status" value="1"/>
</dbReference>
<organism evidence="13 14">
    <name type="scientific">Littorina saxatilis</name>
    <dbReference type="NCBI Taxonomy" id="31220"/>
    <lineage>
        <taxon>Eukaryota</taxon>
        <taxon>Metazoa</taxon>
        <taxon>Spiralia</taxon>
        <taxon>Lophotrochozoa</taxon>
        <taxon>Mollusca</taxon>
        <taxon>Gastropoda</taxon>
        <taxon>Caenogastropoda</taxon>
        <taxon>Littorinimorpha</taxon>
        <taxon>Littorinoidea</taxon>
        <taxon>Littorinidae</taxon>
        <taxon>Littorina</taxon>
    </lineage>
</organism>
<feature type="domain" description="Glycoside hydrolase 35 catalytic" evidence="10">
    <location>
        <begin position="42"/>
        <end position="360"/>
    </location>
</feature>
<evidence type="ECO:0000256" key="4">
    <source>
        <dbReference type="ARBA" id="ARBA00023180"/>
    </source>
</evidence>
<dbReference type="Pfam" id="PF21467">
    <property type="entry name" value="BetaGal_gal-bd"/>
    <property type="match status" value="1"/>
</dbReference>